<dbReference type="Proteomes" id="UP000752696">
    <property type="component" value="Unassembled WGS sequence"/>
</dbReference>
<feature type="region of interest" description="Disordered" evidence="1">
    <location>
        <begin position="73"/>
        <end position="95"/>
    </location>
</feature>
<evidence type="ECO:0000313" key="3">
    <source>
        <dbReference type="Proteomes" id="UP000752696"/>
    </source>
</evidence>
<feature type="region of interest" description="Disordered" evidence="1">
    <location>
        <begin position="140"/>
        <end position="192"/>
    </location>
</feature>
<dbReference type="EMBL" id="CAJDYZ010010374">
    <property type="protein sequence ID" value="CAD1477966.1"/>
    <property type="molecule type" value="Genomic_DNA"/>
</dbReference>
<protein>
    <submittedName>
        <fullName evidence="2">Uncharacterized protein</fullName>
    </submittedName>
</protein>
<feature type="region of interest" description="Disordered" evidence="1">
    <location>
        <begin position="21"/>
        <end position="41"/>
    </location>
</feature>
<feature type="compositionally biased region" description="Acidic residues" evidence="1">
    <location>
        <begin position="156"/>
        <end position="178"/>
    </location>
</feature>
<feature type="non-terminal residue" evidence="2">
    <location>
        <position position="1"/>
    </location>
</feature>
<accession>A0A6V7HC52</accession>
<dbReference type="OrthoDB" id="10557739at2759"/>
<proteinExistence type="predicted"/>
<dbReference type="AlphaFoldDB" id="A0A6V7HC52"/>
<feature type="non-terminal residue" evidence="2">
    <location>
        <position position="192"/>
    </location>
</feature>
<gene>
    <name evidence="2" type="ORF">MHI_LOCUS765318</name>
</gene>
<reference evidence="2" key="1">
    <citation type="submission" date="2020-07" db="EMBL/GenBank/DDBJ databases">
        <authorList>
            <person name="Nazaruddin N."/>
        </authorList>
    </citation>
    <scope>NUCLEOTIDE SEQUENCE</scope>
</reference>
<name>A0A6V7HC52_9HYME</name>
<organism evidence="2 3">
    <name type="scientific">Heterotrigona itama</name>
    <dbReference type="NCBI Taxonomy" id="395501"/>
    <lineage>
        <taxon>Eukaryota</taxon>
        <taxon>Metazoa</taxon>
        <taxon>Ecdysozoa</taxon>
        <taxon>Arthropoda</taxon>
        <taxon>Hexapoda</taxon>
        <taxon>Insecta</taxon>
        <taxon>Pterygota</taxon>
        <taxon>Neoptera</taxon>
        <taxon>Endopterygota</taxon>
        <taxon>Hymenoptera</taxon>
        <taxon>Apocrita</taxon>
        <taxon>Aculeata</taxon>
        <taxon>Apoidea</taxon>
        <taxon>Anthophila</taxon>
        <taxon>Apidae</taxon>
        <taxon>Heterotrigona</taxon>
    </lineage>
</organism>
<feature type="compositionally biased region" description="Polar residues" evidence="1">
    <location>
        <begin position="23"/>
        <end position="35"/>
    </location>
</feature>
<sequence>IVTSTSSKFKLIIKHIPKINGEPTISSQDQKSIKVSTERDLENTEQDTPLRVLKSTYFPILLDFNLSKNSSDRISRPEVSQNFSKNTPTHHRRESHKFQFLTIHWRRHANNRKLSLTIDLGRESIRMTVDVKLPGMFHRRDSSSLVSESAPPHWNEEEEEEEEEEEKEEEEQEEQEDEDQRREIFSGVSAGR</sequence>
<comment type="caution">
    <text evidence="2">The sequence shown here is derived from an EMBL/GenBank/DDBJ whole genome shotgun (WGS) entry which is preliminary data.</text>
</comment>
<evidence type="ECO:0000256" key="1">
    <source>
        <dbReference type="SAM" id="MobiDB-lite"/>
    </source>
</evidence>
<feature type="compositionally biased region" description="Polar residues" evidence="1">
    <location>
        <begin position="78"/>
        <end position="87"/>
    </location>
</feature>
<evidence type="ECO:0000313" key="2">
    <source>
        <dbReference type="EMBL" id="CAD1477966.1"/>
    </source>
</evidence>
<keyword evidence="3" id="KW-1185">Reference proteome</keyword>